<sequence>MLTNLAPHSASSSALCRGSAAPDADTRDKPEHDARGGASTPPSPTPPPSAFHRRCDRKSLRRDAFGRRSVCRRDRPACGRP</sequence>
<comment type="caution">
    <text evidence="2">The sequence shown here is derived from an EMBL/GenBank/DDBJ whole genome shotgun (WGS) entry which is preliminary data.</text>
</comment>
<feature type="compositionally biased region" description="Basic and acidic residues" evidence="1">
    <location>
        <begin position="24"/>
        <end position="35"/>
    </location>
</feature>
<proteinExistence type="predicted"/>
<dbReference type="Proteomes" id="UP000272004">
    <property type="component" value="Unassembled WGS sequence"/>
</dbReference>
<name>A0ABY0BAU6_9HYPH</name>
<evidence type="ECO:0000256" key="1">
    <source>
        <dbReference type="SAM" id="MobiDB-lite"/>
    </source>
</evidence>
<accession>A0ABY0BAU6</accession>
<feature type="region of interest" description="Disordered" evidence="1">
    <location>
        <begin position="1"/>
        <end position="59"/>
    </location>
</feature>
<evidence type="ECO:0000313" key="2">
    <source>
        <dbReference type="EMBL" id="RUM13218.1"/>
    </source>
</evidence>
<protein>
    <submittedName>
        <fullName evidence="2">Uncharacterized protein</fullName>
    </submittedName>
</protein>
<dbReference type="EMBL" id="RJJU01000006">
    <property type="protein sequence ID" value="RUM13218.1"/>
    <property type="molecule type" value="Genomic_DNA"/>
</dbReference>
<organism evidence="2 3">
    <name type="scientific">Rhizobium fabae</name>
    <dbReference type="NCBI Taxonomy" id="573179"/>
    <lineage>
        <taxon>Bacteria</taxon>
        <taxon>Pseudomonadati</taxon>
        <taxon>Pseudomonadota</taxon>
        <taxon>Alphaproteobacteria</taxon>
        <taxon>Hyphomicrobiales</taxon>
        <taxon>Rhizobiaceae</taxon>
        <taxon>Rhizobium/Agrobacterium group</taxon>
        <taxon>Rhizobium</taxon>
    </lineage>
</organism>
<evidence type="ECO:0000313" key="3">
    <source>
        <dbReference type="Proteomes" id="UP000272004"/>
    </source>
</evidence>
<gene>
    <name evidence="2" type="ORF">EFB14_13060</name>
</gene>
<keyword evidence="3" id="KW-1185">Reference proteome</keyword>
<reference evidence="2 3" key="1">
    <citation type="submission" date="2018-11" db="EMBL/GenBank/DDBJ databases">
        <authorList>
            <person name="Huo Y."/>
        </authorList>
    </citation>
    <scope>NUCLEOTIDE SEQUENCE [LARGE SCALE GENOMIC DNA]</scope>
    <source>
        <strain evidence="2 3">CCBAU 33202</strain>
    </source>
</reference>